<keyword evidence="5" id="KW-0547">Nucleotide-binding</keyword>
<proteinExistence type="inferred from homology"/>
<dbReference type="GO" id="GO:0005886">
    <property type="term" value="C:plasma membrane"/>
    <property type="evidence" value="ECO:0007669"/>
    <property type="project" value="UniProtKB-SubCell"/>
</dbReference>
<feature type="transmembrane region" description="Helical" evidence="10">
    <location>
        <begin position="880"/>
        <end position="901"/>
    </location>
</feature>
<evidence type="ECO:0000256" key="8">
    <source>
        <dbReference type="ARBA" id="ARBA00022989"/>
    </source>
</evidence>
<dbReference type="SMART" id="SM00831">
    <property type="entry name" value="Cation_ATPase_N"/>
    <property type="match status" value="1"/>
</dbReference>
<dbReference type="FunFam" id="3.40.50.1000:FF:000001">
    <property type="entry name" value="Phospholipid-transporting ATPase IC"/>
    <property type="match status" value="1"/>
</dbReference>
<feature type="transmembrane region" description="Helical" evidence="10">
    <location>
        <begin position="88"/>
        <end position="105"/>
    </location>
</feature>
<keyword evidence="9 10" id="KW-0472">Membrane</keyword>
<comment type="caution">
    <text evidence="12">The sequence shown here is derived from an EMBL/GenBank/DDBJ whole genome shotgun (WGS) entry which is preliminary data.</text>
</comment>
<name>A0A1G2H5E9_9BACT</name>
<evidence type="ECO:0000256" key="1">
    <source>
        <dbReference type="ARBA" id="ARBA00004651"/>
    </source>
</evidence>
<dbReference type="SUPFAM" id="SSF81660">
    <property type="entry name" value="Metal cation-transporting ATPase, ATP-binding domain N"/>
    <property type="match status" value="1"/>
</dbReference>
<feature type="transmembrane region" description="Helical" evidence="10">
    <location>
        <begin position="251"/>
        <end position="272"/>
    </location>
</feature>
<evidence type="ECO:0000256" key="3">
    <source>
        <dbReference type="ARBA" id="ARBA00022475"/>
    </source>
</evidence>
<dbReference type="SFLD" id="SFLDG00002">
    <property type="entry name" value="C1.7:_P-type_atpase_like"/>
    <property type="match status" value="1"/>
</dbReference>
<dbReference type="InterPro" id="IPR008250">
    <property type="entry name" value="ATPase_P-typ_transduc_dom_A_sf"/>
</dbReference>
<keyword evidence="4 10" id="KW-0812">Transmembrane</keyword>
<keyword evidence="7" id="KW-1278">Translocase</keyword>
<dbReference type="InterPro" id="IPR023299">
    <property type="entry name" value="ATPase_P-typ_cyto_dom_N"/>
</dbReference>
<dbReference type="PRINTS" id="PR00121">
    <property type="entry name" value="NAKATPASE"/>
</dbReference>
<dbReference type="EMBL" id="MHOD01000027">
    <property type="protein sequence ID" value="OGZ57579.1"/>
    <property type="molecule type" value="Genomic_DNA"/>
</dbReference>
<dbReference type="Proteomes" id="UP000177932">
    <property type="component" value="Unassembled WGS sequence"/>
</dbReference>
<dbReference type="InterPro" id="IPR059000">
    <property type="entry name" value="ATPase_P-type_domA"/>
</dbReference>
<sequence>MSRYRNPKVTSWHSLTAKEVFKKLQTSSEGISDEEAKRRLIKFGRNKLPAKKHFNATALFLRQFKSPLIYLLVLASAVSFFLDEIVDGYIILAAVALAVIFGYLQEQKAENTLDKLEGMVKQIANVLRSGQKKEIDAYKLVPGDLLFIAAGDKIPADVRLVSCVNLEIQEAPLTGESYPVEKSSAPIYAGAQISEQICMAFMGTVVSRGRGAGIVVQTGANTEFGKIAQSLSLIKEEPTPFQKKISRLSRVISLVVSAVVFAIFIAGILRGIEPSELVTASVAVAVAAIPESLVVALTIILTIGMTRLLKKNVLVRKLVSAETLGSTTVICSDKTGTLTEGKMRVVEVFTDDESEKETIRDFELKSFALEISVIANEAYIENPREDTLKWKLHGDPTETALFEAAIDAGLGARIVSRERQVLDEIPFESDQQYMATMVYEPNLKSKIRNAKQKTIYYKGAPEKILSACSYIADLGSPDAKKHLYENHTAKLQKKYEDLSKKGLRVLCVAYRNLPDSIALNGHNIQFEKFNQIEDTLKDLVFVGFIALKDPLRESAKDTIRMARNAGIKVVMITGDNIFTARSIAGELGLAVSSSNLIEGKDLRKLSDGDFRKIISKITVYARIMPQDKLRIIDAFQSKGEVVAMTGDGVNDAPALKKADIGVAMGAGTDVAKEVSDIIIMDNNFRTIVQAVEQGRVIFDNLRKVTTYLLADSFTEIILLGGSIIAGFPLPIVAAQILWVNLVEDGLPTFALSYEPKEKDVMNLPPRGRFTPVLDNEMKVIIFIVGIVTDLFLLGVFLWLYNTTNDIAYARTMTFVALGLNSLVYIFSIKSLRHTIFSINVLNNKYLIGSVIFGFLMLMIAIYVPFFQDILQTVPLTIKDLGIVALISSLSLVGIEISKAIFITNRNK</sequence>
<dbReference type="AlphaFoldDB" id="A0A1G2H5E9"/>
<dbReference type="InterPro" id="IPR023298">
    <property type="entry name" value="ATPase_P-typ_TM_dom_sf"/>
</dbReference>
<dbReference type="InterPro" id="IPR006068">
    <property type="entry name" value="ATPase_P-typ_cation-transptr_C"/>
</dbReference>
<dbReference type="InterPro" id="IPR023214">
    <property type="entry name" value="HAD_sf"/>
</dbReference>
<dbReference type="STRING" id="1802158.A2827_01145"/>
<accession>A0A1G2H5E9</accession>
<feature type="domain" description="Cation-transporting P-type ATPase N-terminal" evidence="11">
    <location>
        <begin position="11"/>
        <end position="84"/>
    </location>
</feature>
<dbReference type="Gene3D" id="3.40.50.1000">
    <property type="entry name" value="HAD superfamily/HAD-like"/>
    <property type="match status" value="1"/>
</dbReference>
<dbReference type="NCBIfam" id="TIGR01494">
    <property type="entry name" value="ATPase_P-type"/>
    <property type="match status" value="2"/>
</dbReference>
<protein>
    <recommendedName>
        <fullName evidence="11">Cation-transporting P-type ATPase N-terminal domain-containing protein</fullName>
    </recommendedName>
</protein>
<dbReference type="InterPro" id="IPR050510">
    <property type="entry name" value="Cation_transp_ATPase_P-type"/>
</dbReference>
<feature type="transmembrane region" description="Helical" evidence="10">
    <location>
        <begin position="64"/>
        <end position="82"/>
    </location>
</feature>
<evidence type="ECO:0000256" key="2">
    <source>
        <dbReference type="ARBA" id="ARBA00005675"/>
    </source>
</evidence>
<dbReference type="Gene3D" id="1.20.1110.10">
    <property type="entry name" value="Calcium-transporting ATPase, transmembrane domain"/>
    <property type="match status" value="1"/>
</dbReference>
<evidence type="ECO:0000256" key="10">
    <source>
        <dbReference type="SAM" id="Phobius"/>
    </source>
</evidence>
<comment type="similarity">
    <text evidence="2">Belongs to the cation transport ATPase (P-type) (TC 3.A.3) family. Type IIA subfamily.</text>
</comment>
<evidence type="ECO:0000313" key="12">
    <source>
        <dbReference type="EMBL" id="OGZ57579.1"/>
    </source>
</evidence>
<dbReference type="PROSITE" id="PS00154">
    <property type="entry name" value="ATPASE_E1_E2"/>
    <property type="match status" value="1"/>
</dbReference>
<dbReference type="InterPro" id="IPR018303">
    <property type="entry name" value="ATPase_P-typ_P_site"/>
</dbReference>
<feature type="transmembrane region" description="Helical" evidence="10">
    <location>
        <begin position="278"/>
        <end position="303"/>
    </location>
</feature>
<dbReference type="Pfam" id="PF00122">
    <property type="entry name" value="E1-E2_ATPase"/>
    <property type="match status" value="1"/>
</dbReference>
<dbReference type="PANTHER" id="PTHR43294">
    <property type="entry name" value="SODIUM/POTASSIUM-TRANSPORTING ATPASE SUBUNIT ALPHA"/>
    <property type="match status" value="1"/>
</dbReference>
<dbReference type="SUPFAM" id="SSF56784">
    <property type="entry name" value="HAD-like"/>
    <property type="match status" value="1"/>
</dbReference>
<evidence type="ECO:0000256" key="6">
    <source>
        <dbReference type="ARBA" id="ARBA00022840"/>
    </source>
</evidence>
<organism evidence="12 13">
    <name type="scientific">Candidatus Spechtbacteria bacterium RIFCSPHIGHO2_01_FULL_43_30</name>
    <dbReference type="NCBI Taxonomy" id="1802158"/>
    <lineage>
        <taxon>Bacteria</taxon>
        <taxon>Candidatus Spechtiibacteriota</taxon>
    </lineage>
</organism>
<dbReference type="SUPFAM" id="SSF81665">
    <property type="entry name" value="Calcium ATPase, transmembrane domain M"/>
    <property type="match status" value="1"/>
</dbReference>
<gene>
    <name evidence="12" type="ORF">A2827_01145</name>
</gene>
<evidence type="ECO:0000256" key="4">
    <source>
        <dbReference type="ARBA" id="ARBA00022692"/>
    </source>
</evidence>
<feature type="transmembrane region" description="Helical" evidence="10">
    <location>
        <begin position="845"/>
        <end position="865"/>
    </location>
</feature>
<feature type="transmembrane region" description="Helical" evidence="10">
    <location>
        <begin position="806"/>
        <end position="825"/>
    </location>
</feature>
<dbReference type="Gene3D" id="3.40.1110.10">
    <property type="entry name" value="Calcium-transporting ATPase, cytoplasmic domain N"/>
    <property type="match status" value="1"/>
</dbReference>
<dbReference type="Pfam" id="PF08282">
    <property type="entry name" value="Hydrolase_3"/>
    <property type="match status" value="1"/>
</dbReference>
<dbReference type="GO" id="GO:0005524">
    <property type="term" value="F:ATP binding"/>
    <property type="evidence" value="ECO:0007669"/>
    <property type="project" value="UniProtKB-KW"/>
</dbReference>
<dbReference type="SFLD" id="SFLDS00003">
    <property type="entry name" value="Haloacid_Dehalogenase"/>
    <property type="match status" value="1"/>
</dbReference>
<dbReference type="InterPro" id="IPR004014">
    <property type="entry name" value="ATPase_P-typ_cation-transptr_N"/>
</dbReference>
<dbReference type="SUPFAM" id="SSF81653">
    <property type="entry name" value="Calcium ATPase, transduction domain A"/>
    <property type="match status" value="1"/>
</dbReference>
<evidence type="ECO:0000256" key="7">
    <source>
        <dbReference type="ARBA" id="ARBA00022967"/>
    </source>
</evidence>
<comment type="subcellular location">
    <subcellularLocation>
        <location evidence="1">Cell membrane</location>
        <topology evidence="1">Multi-pass membrane protein</topology>
    </subcellularLocation>
</comment>
<dbReference type="GO" id="GO:0016887">
    <property type="term" value="F:ATP hydrolysis activity"/>
    <property type="evidence" value="ECO:0007669"/>
    <property type="project" value="InterPro"/>
</dbReference>
<dbReference type="InterPro" id="IPR044492">
    <property type="entry name" value="P_typ_ATPase_HD_dom"/>
</dbReference>
<reference evidence="12 13" key="1">
    <citation type="journal article" date="2016" name="Nat. Commun.">
        <title>Thousands of microbial genomes shed light on interconnected biogeochemical processes in an aquifer system.</title>
        <authorList>
            <person name="Anantharaman K."/>
            <person name="Brown C.T."/>
            <person name="Hug L.A."/>
            <person name="Sharon I."/>
            <person name="Castelle C.J."/>
            <person name="Probst A.J."/>
            <person name="Thomas B.C."/>
            <person name="Singh A."/>
            <person name="Wilkins M.J."/>
            <person name="Karaoz U."/>
            <person name="Brodie E.L."/>
            <person name="Williams K.H."/>
            <person name="Hubbard S.S."/>
            <person name="Banfield J.F."/>
        </authorList>
    </citation>
    <scope>NUCLEOTIDE SEQUENCE [LARGE SCALE GENOMIC DNA]</scope>
</reference>
<evidence type="ECO:0000256" key="9">
    <source>
        <dbReference type="ARBA" id="ARBA00023136"/>
    </source>
</evidence>
<dbReference type="Pfam" id="PF00690">
    <property type="entry name" value="Cation_ATPase_N"/>
    <property type="match status" value="1"/>
</dbReference>
<evidence type="ECO:0000313" key="13">
    <source>
        <dbReference type="Proteomes" id="UP000177932"/>
    </source>
</evidence>
<dbReference type="PANTHER" id="PTHR43294:SF21">
    <property type="entry name" value="CATION TRANSPORTING ATPASE"/>
    <property type="match status" value="1"/>
</dbReference>
<dbReference type="InterPro" id="IPR001757">
    <property type="entry name" value="P_typ_ATPase"/>
</dbReference>
<keyword evidence="3" id="KW-1003">Cell membrane</keyword>
<dbReference type="InterPro" id="IPR036412">
    <property type="entry name" value="HAD-like_sf"/>
</dbReference>
<keyword evidence="8 10" id="KW-1133">Transmembrane helix</keyword>
<dbReference type="PRINTS" id="PR00119">
    <property type="entry name" value="CATATPASE"/>
</dbReference>
<keyword evidence="6" id="KW-0067">ATP-binding</keyword>
<dbReference type="Gene3D" id="2.70.150.10">
    <property type="entry name" value="Calcium-transporting ATPase, cytoplasmic transduction domain A"/>
    <property type="match status" value="1"/>
</dbReference>
<evidence type="ECO:0000259" key="11">
    <source>
        <dbReference type="SMART" id="SM00831"/>
    </source>
</evidence>
<evidence type="ECO:0000256" key="5">
    <source>
        <dbReference type="ARBA" id="ARBA00022741"/>
    </source>
</evidence>
<dbReference type="Pfam" id="PF00689">
    <property type="entry name" value="Cation_ATPase_C"/>
    <property type="match status" value="1"/>
</dbReference>
<dbReference type="SFLD" id="SFLDF00027">
    <property type="entry name" value="p-type_atpase"/>
    <property type="match status" value="1"/>
</dbReference>
<dbReference type="Pfam" id="PF13246">
    <property type="entry name" value="Cation_ATPase"/>
    <property type="match status" value="1"/>
</dbReference>
<feature type="transmembrane region" description="Helical" evidence="10">
    <location>
        <begin position="779"/>
        <end position="800"/>
    </location>
</feature>